<sequence>MKNLWNNMISLLTLQEVMSLTSVQGKLHASALCFIFYVDSLHVAWAFHQVPSKLLCPSIYIKFTVALCLTFQGSTLR</sequence>
<reference evidence="2 3" key="1">
    <citation type="journal article" date="2014" name="Agronomy (Basel)">
        <title>A Draft Genome Sequence for Ensete ventricosum, the Drought-Tolerant Tree Against Hunger.</title>
        <authorList>
            <person name="Harrison J."/>
            <person name="Moore K.A."/>
            <person name="Paszkiewicz K."/>
            <person name="Jones T."/>
            <person name="Grant M."/>
            <person name="Ambacheew D."/>
            <person name="Muzemil S."/>
            <person name="Studholme D.J."/>
        </authorList>
    </citation>
    <scope>NUCLEOTIDE SEQUENCE [LARGE SCALE GENOMIC DNA]</scope>
</reference>
<evidence type="ECO:0008006" key="4">
    <source>
        <dbReference type="Google" id="ProtNLM"/>
    </source>
</evidence>
<dbReference type="Proteomes" id="UP000287651">
    <property type="component" value="Unassembled WGS sequence"/>
</dbReference>
<gene>
    <name evidence="2" type="ORF">B296_00043570</name>
</gene>
<keyword evidence="1" id="KW-0732">Signal</keyword>
<accession>A0A426YW75</accession>
<dbReference type="AlphaFoldDB" id="A0A426YW75"/>
<feature type="chain" id="PRO_5019112282" description="Secreted protein" evidence="1">
    <location>
        <begin position="20"/>
        <end position="77"/>
    </location>
</feature>
<proteinExistence type="predicted"/>
<dbReference type="EMBL" id="AMZH03009828">
    <property type="protein sequence ID" value="RRT55986.1"/>
    <property type="molecule type" value="Genomic_DNA"/>
</dbReference>
<comment type="caution">
    <text evidence="2">The sequence shown here is derived from an EMBL/GenBank/DDBJ whole genome shotgun (WGS) entry which is preliminary data.</text>
</comment>
<evidence type="ECO:0000256" key="1">
    <source>
        <dbReference type="SAM" id="SignalP"/>
    </source>
</evidence>
<protein>
    <recommendedName>
        <fullName evidence="4">Secreted protein</fullName>
    </recommendedName>
</protein>
<evidence type="ECO:0000313" key="2">
    <source>
        <dbReference type="EMBL" id="RRT55986.1"/>
    </source>
</evidence>
<feature type="signal peptide" evidence="1">
    <location>
        <begin position="1"/>
        <end position="19"/>
    </location>
</feature>
<name>A0A426YW75_ENSVE</name>
<organism evidence="2 3">
    <name type="scientific">Ensete ventricosum</name>
    <name type="common">Abyssinian banana</name>
    <name type="synonym">Musa ensete</name>
    <dbReference type="NCBI Taxonomy" id="4639"/>
    <lineage>
        <taxon>Eukaryota</taxon>
        <taxon>Viridiplantae</taxon>
        <taxon>Streptophyta</taxon>
        <taxon>Embryophyta</taxon>
        <taxon>Tracheophyta</taxon>
        <taxon>Spermatophyta</taxon>
        <taxon>Magnoliopsida</taxon>
        <taxon>Liliopsida</taxon>
        <taxon>Zingiberales</taxon>
        <taxon>Musaceae</taxon>
        <taxon>Ensete</taxon>
    </lineage>
</organism>
<evidence type="ECO:0000313" key="3">
    <source>
        <dbReference type="Proteomes" id="UP000287651"/>
    </source>
</evidence>